<feature type="domain" description="Cystatin" evidence="6">
    <location>
        <begin position="11"/>
        <end position="73"/>
    </location>
</feature>
<dbReference type="Proteomes" id="UP001364617">
    <property type="component" value="Unassembled WGS sequence"/>
</dbReference>
<keyword evidence="4" id="KW-0646">Protease inhibitor</keyword>
<dbReference type="PANTHER" id="PTHR11414">
    <property type="entry name" value="CYSTATIN FAMILY MEMBER"/>
    <property type="match status" value="1"/>
</dbReference>
<dbReference type="SUPFAM" id="SSF54403">
    <property type="entry name" value="Cystatin/monellin"/>
    <property type="match status" value="1"/>
</dbReference>
<dbReference type="PANTHER" id="PTHR11414:SF21">
    <property type="entry name" value="CYSTATIN 14A, TANDEM DUPLICATE 1-RELATED"/>
    <property type="match status" value="1"/>
</dbReference>
<sequence>MTDLGGWRTEAPVTEELKDICLQVKPDIEKEVQTNFHFYITKSFKLQVVGGINYLVKVHVGEDVCVHAMIFQDFHKNLTVTGVEYPKTLSEPLVPF</sequence>
<keyword evidence="5" id="KW-0789">Thiol protease inhibitor</keyword>
<evidence type="ECO:0000256" key="2">
    <source>
        <dbReference type="ARBA" id="ARBA00009403"/>
    </source>
</evidence>
<gene>
    <name evidence="7" type="ORF">R3I93_010593</name>
</gene>
<comment type="similarity">
    <text evidence="2">Belongs to the cystatin family.</text>
</comment>
<keyword evidence="3" id="KW-0963">Cytoplasm</keyword>
<comment type="subcellular location">
    <subcellularLocation>
        <location evidence="1">Cytoplasm</location>
    </subcellularLocation>
</comment>
<dbReference type="EMBL" id="JAYKXH010000011">
    <property type="protein sequence ID" value="KAK7152425.1"/>
    <property type="molecule type" value="Genomic_DNA"/>
</dbReference>
<dbReference type="InterPro" id="IPR000010">
    <property type="entry name" value="Cystatin_dom"/>
</dbReference>
<protein>
    <recommendedName>
        <fullName evidence="6">Cystatin domain-containing protein</fullName>
    </recommendedName>
</protein>
<dbReference type="PRINTS" id="PR00295">
    <property type="entry name" value="STEFINA"/>
</dbReference>
<organism evidence="7 8">
    <name type="scientific">Phoxinus phoxinus</name>
    <name type="common">Eurasian minnow</name>
    <dbReference type="NCBI Taxonomy" id="58324"/>
    <lineage>
        <taxon>Eukaryota</taxon>
        <taxon>Metazoa</taxon>
        <taxon>Chordata</taxon>
        <taxon>Craniata</taxon>
        <taxon>Vertebrata</taxon>
        <taxon>Euteleostomi</taxon>
        <taxon>Actinopterygii</taxon>
        <taxon>Neopterygii</taxon>
        <taxon>Teleostei</taxon>
        <taxon>Ostariophysi</taxon>
        <taxon>Cypriniformes</taxon>
        <taxon>Leuciscidae</taxon>
        <taxon>Phoxininae</taxon>
        <taxon>Phoxinus</taxon>
    </lineage>
</organism>
<dbReference type="Gene3D" id="3.10.450.10">
    <property type="match status" value="1"/>
</dbReference>
<name>A0AAN9CXX7_9TELE</name>
<evidence type="ECO:0000256" key="1">
    <source>
        <dbReference type="ARBA" id="ARBA00004496"/>
    </source>
</evidence>
<proteinExistence type="inferred from homology"/>
<dbReference type="GO" id="GO:0005829">
    <property type="term" value="C:cytosol"/>
    <property type="evidence" value="ECO:0007669"/>
    <property type="project" value="TreeGrafter"/>
</dbReference>
<evidence type="ECO:0000313" key="7">
    <source>
        <dbReference type="EMBL" id="KAK7152424.1"/>
    </source>
</evidence>
<dbReference type="EMBL" id="JAYKXH010000011">
    <property type="protein sequence ID" value="KAK7152424.1"/>
    <property type="molecule type" value="Genomic_DNA"/>
</dbReference>
<evidence type="ECO:0000256" key="5">
    <source>
        <dbReference type="ARBA" id="ARBA00022704"/>
    </source>
</evidence>
<evidence type="ECO:0000256" key="3">
    <source>
        <dbReference type="ARBA" id="ARBA00022490"/>
    </source>
</evidence>
<dbReference type="AlphaFoldDB" id="A0AAN9CXX7"/>
<dbReference type="Pfam" id="PF00031">
    <property type="entry name" value="Cystatin"/>
    <property type="match status" value="1"/>
</dbReference>
<reference evidence="7 8" key="1">
    <citation type="submission" date="2024-02" db="EMBL/GenBank/DDBJ databases">
        <title>Chromosome-level genome assembly of the Eurasian Minnow (Phoxinus phoxinus).</title>
        <authorList>
            <person name="Oriowo T.O."/>
            <person name="Martin S."/>
            <person name="Stange M."/>
            <person name="Chrysostomakis Y."/>
            <person name="Brown T."/>
            <person name="Winkler S."/>
            <person name="Kukowka S."/>
            <person name="Myers E.W."/>
            <person name="Bohne A."/>
        </authorList>
    </citation>
    <scope>NUCLEOTIDE SEQUENCE [LARGE SCALE GENOMIC DNA]</scope>
    <source>
        <strain evidence="7">ZFMK-TIS-60720</strain>
        <tissue evidence="7">Whole Organism</tissue>
    </source>
</reference>
<keyword evidence="8" id="KW-1185">Reference proteome</keyword>
<dbReference type="GO" id="GO:0004869">
    <property type="term" value="F:cysteine-type endopeptidase inhibitor activity"/>
    <property type="evidence" value="ECO:0007669"/>
    <property type="project" value="UniProtKB-KW"/>
</dbReference>
<evidence type="ECO:0000259" key="6">
    <source>
        <dbReference type="Pfam" id="PF00031"/>
    </source>
</evidence>
<evidence type="ECO:0000313" key="8">
    <source>
        <dbReference type="Proteomes" id="UP001364617"/>
    </source>
</evidence>
<evidence type="ECO:0000256" key="4">
    <source>
        <dbReference type="ARBA" id="ARBA00022690"/>
    </source>
</evidence>
<dbReference type="InterPro" id="IPR001713">
    <property type="entry name" value="Prot_inh_stefin"/>
</dbReference>
<dbReference type="InterPro" id="IPR046350">
    <property type="entry name" value="Cystatin_sf"/>
</dbReference>
<comment type="caution">
    <text evidence="7">The sequence shown here is derived from an EMBL/GenBank/DDBJ whole genome shotgun (WGS) entry which is preliminary data.</text>
</comment>
<accession>A0AAN9CXX7</accession>